<dbReference type="AlphaFoldDB" id="A0A6P0C564"/>
<gene>
    <name evidence="1" type="ORF">GV827_02595</name>
</gene>
<dbReference type="RefSeq" id="WP_164352108.1">
    <property type="nucleotide sequence ID" value="NZ_JAABNT010000001.1"/>
</dbReference>
<reference evidence="1 2" key="1">
    <citation type="submission" date="2020-01" db="EMBL/GenBank/DDBJ databases">
        <title>Sulfitobacter sediminilitoris sp. nov., isolated from a tidal flat.</title>
        <authorList>
            <person name="Park S."/>
            <person name="Yoon J.-H."/>
        </authorList>
    </citation>
    <scope>NUCLEOTIDE SEQUENCE [LARGE SCALE GENOMIC DNA]</scope>
    <source>
        <strain evidence="1 2">JBTF-M27</strain>
    </source>
</reference>
<accession>A0A6P0C564</accession>
<evidence type="ECO:0000313" key="2">
    <source>
        <dbReference type="Proteomes" id="UP000468591"/>
    </source>
</evidence>
<evidence type="ECO:0000313" key="1">
    <source>
        <dbReference type="EMBL" id="NEK21291.1"/>
    </source>
</evidence>
<dbReference type="InterPro" id="IPR031723">
    <property type="entry name" value="DMSP_lyase"/>
</dbReference>
<organism evidence="1 2">
    <name type="scientific">Sulfitobacter sediminilitoris</name>
    <dbReference type="NCBI Taxonomy" id="2698830"/>
    <lineage>
        <taxon>Bacteria</taxon>
        <taxon>Pseudomonadati</taxon>
        <taxon>Pseudomonadota</taxon>
        <taxon>Alphaproteobacteria</taxon>
        <taxon>Rhodobacterales</taxon>
        <taxon>Roseobacteraceae</taxon>
        <taxon>Sulfitobacter</taxon>
    </lineage>
</organism>
<keyword evidence="1" id="KW-0456">Lyase</keyword>
<dbReference type="SUPFAM" id="SSF51182">
    <property type="entry name" value="RmlC-like cupins"/>
    <property type="match status" value="1"/>
</dbReference>
<name>A0A6P0C564_9RHOB</name>
<dbReference type="InterPro" id="IPR011051">
    <property type="entry name" value="RmlC_Cupin_sf"/>
</dbReference>
<proteinExistence type="predicted"/>
<dbReference type="InterPro" id="IPR014710">
    <property type="entry name" value="RmlC-like_jellyroll"/>
</dbReference>
<dbReference type="Proteomes" id="UP000468591">
    <property type="component" value="Unassembled WGS sequence"/>
</dbReference>
<keyword evidence="2" id="KW-1185">Reference proteome</keyword>
<dbReference type="EMBL" id="JAABNT010000001">
    <property type="protein sequence ID" value="NEK21291.1"/>
    <property type="molecule type" value="Genomic_DNA"/>
</dbReference>
<dbReference type="Gene3D" id="2.60.120.10">
    <property type="entry name" value="Jelly Rolls"/>
    <property type="match status" value="1"/>
</dbReference>
<dbReference type="Pfam" id="PF16867">
    <property type="entry name" value="DMSP_lyase"/>
    <property type="match status" value="1"/>
</dbReference>
<protein>
    <submittedName>
        <fullName evidence="1">Dimethlysulfonioproprionate lyase DddL</fullName>
    </submittedName>
</protein>
<sequence length="234" mass="25934">MTNPASGAAQKISESLDTLPRLQVEPNWKYLLQEFEELYRYLPAGGSNRIAGHQRKVREAIARLLRGNAFVRPQPPAHKPVTAHLRRALDEGRQGVLAPTVRALDAVEQHLSWQWGYEKVPKGLQNSYAYAELAGTNGPIISEEIILGVVLFAPNCTYPAHAHQGITESYVCLSGAVSENHQGVYVPGSMIFNPPDHLHRITVGARNPALLAYAWTGATQDLHNQKMVFTRSRK</sequence>
<comment type="caution">
    <text evidence="1">The sequence shown here is derived from an EMBL/GenBank/DDBJ whole genome shotgun (WGS) entry which is preliminary data.</text>
</comment>
<dbReference type="GO" id="GO:0047869">
    <property type="term" value="F:dimethylpropiothetin dethiomethylase activity"/>
    <property type="evidence" value="ECO:0007669"/>
    <property type="project" value="InterPro"/>
</dbReference>